<dbReference type="Proteomes" id="UP001139011">
    <property type="component" value="Unassembled WGS sequence"/>
</dbReference>
<evidence type="ECO:0000256" key="11">
    <source>
        <dbReference type="PROSITE-ProRule" id="PRU10077"/>
    </source>
</evidence>
<dbReference type="InterPro" id="IPR033694">
    <property type="entry name" value="PGPEP1_Cys_AS"/>
</dbReference>
<evidence type="ECO:0000256" key="6">
    <source>
        <dbReference type="ARBA" id="ARBA00022670"/>
    </source>
</evidence>
<keyword evidence="13" id="KW-1185">Reference proteome</keyword>
<organism evidence="12 13">
    <name type="scientific">Fictibacillus marinisediminis</name>
    <dbReference type="NCBI Taxonomy" id="2878389"/>
    <lineage>
        <taxon>Bacteria</taxon>
        <taxon>Bacillati</taxon>
        <taxon>Bacillota</taxon>
        <taxon>Bacilli</taxon>
        <taxon>Bacillales</taxon>
        <taxon>Fictibacillaceae</taxon>
        <taxon>Fictibacillus</taxon>
    </lineage>
</organism>
<dbReference type="CDD" id="cd00501">
    <property type="entry name" value="Peptidase_C15"/>
    <property type="match status" value="1"/>
</dbReference>
<dbReference type="PANTHER" id="PTHR23402:SF1">
    <property type="entry name" value="PYROGLUTAMYL-PEPTIDASE I"/>
    <property type="match status" value="1"/>
</dbReference>
<comment type="similarity">
    <text evidence="4 9">Belongs to the peptidase C15 family.</text>
</comment>
<accession>A0A9X1XEB7</accession>
<evidence type="ECO:0000313" key="13">
    <source>
        <dbReference type="Proteomes" id="UP001139011"/>
    </source>
</evidence>
<feature type="active site" evidence="9">
    <location>
        <position position="166"/>
    </location>
</feature>
<dbReference type="PRINTS" id="PR00706">
    <property type="entry name" value="PYROGLUPTASE"/>
</dbReference>
<evidence type="ECO:0000313" key="12">
    <source>
        <dbReference type="EMBL" id="MCK6256094.1"/>
    </source>
</evidence>
<comment type="subcellular location">
    <subcellularLocation>
        <location evidence="3 9">Cytoplasm</location>
    </subcellularLocation>
</comment>
<sequence length="216" mass="24028">MKTLLLTGFEPFLDHPFNPTEYIATKLNGKVIGGYEVKGRVLPVEYGRSANELISRYEELQPDAVIMLGLAAGRNRITPERVAINVNDGPIDNRGEEMSDKPIINGGPAAFFSTLPVRKFVKILNKRGIPAELSNTAGAYLCNNVMYSMLHHLEKSKLDIPAGFIHVPPSYELAVNDRSISGWPKETLLNAIEVVIDSLDKKITGDEQKWKNYMTD</sequence>
<dbReference type="GO" id="GO:0016920">
    <property type="term" value="F:pyroglutamyl-peptidase activity"/>
    <property type="evidence" value="ECO:0007669"/>
    <property type="project" value="UniProtKB-UniRule"/>
</dbReference>
<dbReference type="SUPFAM" id="SSF53182">
    <property type="entry name" value="Pyrrolidone carboxyl peptidase (pyroglutamate aminopeptidase)"/>
    <property type="match status" value="1"/>
</dbReference>
<dbReference type="Gene3D" id="3.40.630.20">
    <property type="entry name" value="Peptidase C15, pyroglutamyl peptidase I-like"/>
    <property type="match status" value="1"/>
</dbReference>
<comment type="subunit">
    <text evidence="9">Homotetramer.</text>
</comment>
<evidence type="ECO:0000256" key="3">
    <source>
        <dbReference type="ARBA" id="ARBA00004496"/>
    </source>
</evidence>
<dbReference type="Pfam" id="PF01470">
    <property type="entry name" value="Peptidase_C15"/>
    <property type="match status" value="1"/>
</dbReference>
<dbReference type="PROSITE" id="PS01334">
    <property type="entry name" value="PYRASE_CYS"/>
    <property type="match status" value="1"/>
</dbReference>
<keyword evidence="5 9" id="KW-0963">Cytoplasm</keyword>
<reference evidence="12" key="1">
    <citation type="submission" date="2021-09" db="EMBL/GenBank/DDBJ databases">
        <title>Genome analysis of Fictibacillus sp. KIGAM418 isolated from marine sediment.</title>
        <authorList>
            <person name="Seo M.-J."/>
            <person name="Cho E.-S."/>
            <person name="Hwang C.Y."/>
        </authorList>
    </citation>
    <scope>NUCLEOTIDE SEQUENCE</scope>
    <source>
        <strain evidence="12">KIGAM418</strain>
    </source>
</reference>
<gene>
    <name evidence="9" type="primary">pcp</name>
    <name evidence="12" type="ORF">LCY76_05690</name>
</gene>
<proteinExistence type="inferred from homology"/>
<evidence type="ECO:0000256" key="8">
    <source>
        <dbReference type="ARBA" id="ARBA00022807"/>
    </source>
</evidence>
<dbReference type="EC" id="3.4.19.3" evidence="9"/>
<dbReference type="PIRSF" id="PIRSF015592">
    <property type="entry name" value="Prld-crbxl_pptds"/>
    <property type="match status" value="1"/>
</dbReference>
<dbReference type="HAMAP" id="MF_00417">
    <property type="entry name" value="Pyrrolid_peptidase"/>
    <property type="match status" value="1"/>
</dbReference>
<name>A0A9X1XEB7_9BACL</name>
<dbReference type="PANTHER" id="PTHR23402">
    <property type="entry name" value="PROTEASE FAMILY C15 PYROGLUTAMYL-PEPTIDASE I-RELATED"/>
    <property type="match status" value="1"/>
</dbReference>
<keyword evidence="7 9" id="KW-0378">Hydrolase</keyword>
<protein>
    <recommendedName>
        <fullName evidence="9">Pyrrolidone-carboxylate peptidase</fullName>
        <ecNumber evidence="9">3.4.19.3</ecNumber>
    </recommendedName>
    <alternativeName>
        <fullName evidence="9">5-oxoprolyl-peptidase</fullName>
    </alternativeName>
    <alternativeName>
        <fullName evidence="9">Pyroglutamyl-peptidase I</fullName>
        <shortName evidence="9">PGP-I</shortName>
        <shortName evidence="9">Pyrase</shortName>
    </alternativeName>
</protein>
<evidence type="ECO:0000256" key="5">
    <source>
        <dbReference type="ARBA" id="ARBA00022490"/>
    </source>
</evidence>
<evidence type="ECO:0000256" key="7">
    <source>
        <dbReference type="ARBA" id="ARBA00022801"/>
    </source>
</evidence>
<evidence type="ECO:0000256" key="1">
    <source>
        <dbReference type="ARBA" id="ARBA00001770"/>
    </source>
</evidence>
<comment type="caution">
    <text evidence="12">The sequence shown here is derived from an EMBL/GenBank/DDBJ whole genome shotgun (WGS) entry which is preliminary data.</text>
</comment>
<dbReference type="InterPro" id="IPR000816">
    <property type="entry name" value="Peptidase_C15"/>
</dbReference>
<feature type="active site" evidence="9 10">
    <location>
        <position position="80"/>
    </location>
</feature>
<evidence type="ECO:0000256" key="10">
    <source>
        <dbReference type="PROSITE-ProRule" id="PRU10076"/>
    </source>
</evidence>
<dbReference type="InterPro" id="IPR016125">
    <property type="entry name" value="Peptidase_C15-like"/>
</dbReference>
<keyword evidence="6 9" id="KW-0645">Protease</keyword>
<dbReference type="GO" id="GO:0006508">
    <property type="term" value="P:proteolysis"/>
    <property type="evidence" value="ECO:0007669"/>
    <property type="project" value="UniProtKB-KW"/>
</dbReference>
<feature type="active site" evidence="9 11">
    <location>
        <position position="142"/>
    </location>
</feature>
<dbReference type="InterPro" id="IPR036440">
    <property type="entry name" value="Peptidase_C15-like_sf"/>
</dbReference>
<evidence type="ECO:0000256" key="4">
    <source>
        <dbReference type="ARBA" id="ARBA00006641"/>
    </source>
</evidence>
<evidence type="ECO:0000256" key="9">
    <source>
        <dbReference type="HAMAP-Rule" id="MF_00417"/>
    </source>
</evidence>
<dbReference type="NCBIfam" id="NF009676">
    <property type="entry name" value="PRK13197.1"/>
    <property type="match status" value="1"/>
</dbReference>
<dbReference type="InterPro" id="IPR029762">
    <property type="entry name" value="PGP-I_bact-type"/>
</dbReference>
<dbReference type="RefSeq" id="WP_248251810.1">
    <property type="nucleotide sequence ID" value="NZ_JAIWJX010000002.1"/>
</dbReference>
<dbReference type="EMBL" id="JAIWJX010000002">
    <property type="protein sequence ID" value="MCK6256094.1"/>
    <property type="molecule type" value="Genomic_DNA"/>
</dbReference>
<dbReference type="AlphaFoldDB" id="A0A9X1XEB7"/>
<dbReference type="PROSITE" id="PS01333">
    <property type="entry name" value="PYRASE_GLU"/>
    <property type="match status" value="1"/>
</dbReference>
<keyword evidence="8 9" id="KW-0788">Thiol protease</keyword>
<dbReference type="InterPro" id="IPR033693">
    <property type="entry name" value="PGPEP1_Glu_AS"/>
</dbReference>
<comment type="function">
    <text evidence="2 9">Removes 5-oxoproline from various penultimate amino acid residues except L-proline.</text>
</comment>
<dbReference type="GO" id="GO:0005829">
    <property type="term" value="C:cytosol"/>
    <property type="evidence" value="ECO:0007669"/>
    <property type="project" value="InterPro"/>
</dbReference>
<comment type="catalytic activity">
    <reaction evidence="1 9 10">
        <text>Release of an N-terminal pyroglutamyl group from a polypeptide, the second amino acid generally not being Pro.</text>
        <dbReference type="EC" id="3.4.19.3"/>
    </reaction>
</comment>
<evidence type="ECO:0000256" key="2">
    <source>
        <dbReference type="ARBA" id="ARBA00002280"/>
    </source>
</evidence>